<accession>A0A0G0XSU9</accession>
<name>A0A0G0XSU9_9BACT</name>
<proteinExistence type="predicted"/>
<dbReference type="AlphaFoldDB" id="A0A0G0XSU9"/>
<evidence type="ECO:0008006" key="3">
    <source>
        <dbReference type="Google" id="ProtNLM"/>
    </source>
</evidence>
<organism evidence="1 2">
    <name type="scientific">Candidatus Yanofskybacteria bacterium GW2011_GWC2_41_9</name>
    <dbReference type="NCBI Taxonomy" id="1619029"/>
    <lineage>
        <taxon>Bacteria</taxon>
        <taxon>Candidatus Yanofskyibacteriota</taxon>
    </lineage>
</organism>
<dbReference type="EMBL" id="LCCE01000001">
    <property type="protein sequence ID" value="KKS27789.1"/>
    <property type="molecule type" value="Genomic_DNA"/>
</dbReference>
<protein>
    <recommendedName>
        <fullName evidence="3">Polymerase nucleotidyl transferase domain-containing protein</fullName>
    </recommendedName>
</protein>
<comment type="caution">
    <text evidence="1">The sequence shown here is derived from an EMBL/GenBank/DDBJ whole genome shotgun (WGS) entry which is preliminary data.</text>
</comment>
<dbReference type="Proteomes" id="UP000033859">
    <property type="component" value="Unassembled WGS sequence"/>
</dbReference>
<evidence type="ECO:0000313" key="2">
    <source>
        <dbReference type="Proteomes" id="UP000033859"/>
    </source>
</evidence>
<evidence type="ECO:0000313" key="1">
    <source>
        <dbReference type="EMBL" id="KKS27789.1"/>
    </source>
</evidence>
<reference evidence="1 2" key="1">
    <citation type="journal article" date="2015" name="Nature">
        <title>rRNA introns, odd ribosomes, and small enigmatic genomes across a large radiation of phyla.</title>
        <authorList>
            <person name="Brown C.T."/>
            <person name="Hug L.A."/>
            <person name="Thomas B.C."/>
            <person name="Sharon I."/>
            <person name="Castelle C.J."/>
            <person name="Singh A."/>
            <person name="Wilkins M.J."/>
            <person name="Williams K.H."/>
            <person name="Banfield J.F."/>
        </authorList>
    </citation>
    <scope>NUCLEOTIDE SEQUENCE [LARGE SCALE GENOMIC DNA]</scope>
</reference>
<sequence>MTTEIRDSILATLAYYDILDFPLTLFEIKKYLINPARFQILPQAINEITLGGIQKELDYLCSAEKISSQNGFQFLNGREELYEKRMEKDKIASAKWKKFLKISKWFAAVPYLRGFLVGGSLAYNNTVKDSDFDALIIAKSGRLYTCRVFLSLVASLFGARRKRSDLVAPDKFCFNHYITDGNLNIKHESLYNAQSYANLKPVLISEELFKKFYGANVWLNKYVYNFRPADDFVLRKIKPSLTLALFAGIAEKVLNSFWGNWLEGILKHFQQKRIKNNSATYESGGRVVFNDNELEFHPRSFEKVLLAKYNAGLKKAGIFTVGEEKDSGLN</sequence>
<gene>
    <name evidence="1" type="ORF">UU84_C0001G0021</name>
</gene>